<dbReference type="AlphaFoldDB" id="A0A210Q370"/>
<dbReference type="Pfam" id="PF13927">
    <property type="entry name" value="Ig_3"/>
    <property type="match status" value="1"/>
</dbReference>
<dbReference type="OrthoDB" id="8049355at2759"/>
<keyword evidence="1" id="KW-1133">Transmembrane helix</keyword>
<feature type="chain" id="PRO_5012916658" evidence="2">
    <location>
        <begin position="34"/>
        <end position="300"/>
    </location>
</feature>
<keyword evidence="1" id="KW-0472">Membrane</keyword>
<feature type="signal peptide" evidence="2">
    <location>
        <begin position="1"/>
        <end position="33"/>
    </location>
</feature>
<organism evidence="4 5">
    <name type="scientific">Mizuhopecten yessoensis</name>
    <name type="common">Japanese scallop</name>
    <name type="synonym">Patinopecten yessoensis</name>
    <dbReference type="NCBI Taxonomy" id="6573"/>
    <lineage>
        <taxon>Eukaryota</taxon>
        <taxon>Metazoa</taxon>
        <taxon>Spiralia</taxon>
        <taxon>Lophotrochozoa</taxon>
        <taxon>Mollusca</taxon>
        <taxon>Bivalvia</taxon>
        <taxon>Autobranchia</taxon>
        <taxon>Pteriomorphia</taxon>
        <taxon>Pectinida</taxon>
        <taxon>Pectinoidea</taxon>
        <taxon>Pectinidae</taxon>
        <taxon>Mizuhopecten</taxon>
    </lineage>
</organism>
<dbReference type="InterPro" id="IPR003599">
    <property type="entry name" value="Ig_sub"/>
</dbReference>
<feature type="domain" description="Ig-like" evidence="3">
    <location>
        <begin position="140"/>
        <end position="252"/>
    </location>
</feature>
<name>A0A210Q370_MIZYE</name>
<evidence type="ECO:0000313" key="5">
    <source>
        <dbReference type="Proteomes" id="UP000242188"/>
    </source>
</evidence>
<keyword evidence="1" id="KW-0812">Transmembrane</keyword>
<dbReference type="SMART" id="SM00409">
    <property type="entry name" value="IG"/>
    <property type="match status" value="2"/>
</dbReference>
<keyword evidence="5" id="KW-1185">Reference proteome</keyword>
<sequence length="300" mass="33809">MTAECYLELKLLSVAFIGLFLSLLLGFLTSTSAFPEDDSTKIPFFNPRPTNVSYNTGETAVLSCSVMNVDARYVVWRRTSEPNPISFGEYIYSPDPRFNVSRNPRRHEWNLRIRDVQLTDGGVYECAISSRKKYIRHVLLRVYAVSMTGSKFVTKGETISLQCNATGSYHAPDDIDWFKDGNKLIPSVTNNIKVNTELKYEDRTLTSMLVVKHSKLEDAGIYVCRSTDLEIASNHVHVLDEGESRHNVKRVSGMKLSLHSPLACLVLVFLVIVGCIIGLSIHAVICFYISIDKIFSFFFA</sequence>
<evidence type="ECO:0000256" key="2">
    <source>
        <dbReference type="SAM" id="SignalP"/>
    </source>
</evidence>
<dbReference type="Pfam" id="PF07686">
    <property type="entry name" value="V-set"/>
    <property type="match status" value="1"/>
</dbReference>
<accession>A0A210Q370</accession>
<feature type="transmembrane region" description="Helical" evidence="1">
    <location>
        <begin position="265"/>
        <end position="291"/>
    </location>
</feature>
<dbReference type="STRING" id="6573.A0A210Q370"/>
<dbReference type="PANTHER" id="PTHR23279">
    <property type="entry name" value="DEFECTIVE PROBOSCIS EXTENSION RESPONSE DPR -RELATED"/>
    <property type="match status" value="1"/>
</dbReference>
<dbReference type="Gene3D" id="2.60.40.10">
    <property type="entry name" value="Immunoglobulins"/>
    <property type="match status" value="2"/>
</dbReference>
<dbReference type="InterPro" id="IPR007110">
    <property type="entry name" value="Ig-like_dom"/>
</dbReference>
<reference evidence="4 5" key="1">
    <citation type="journal article" date="2017" name="Nat. Ecol. Evol.">
        <title>Scallop genome provides insights into evolution of bilaterian karyotype and development.</title>
        <authorList>
            <person name="Wang S."/>
            <person name="Zhang J."/>
            <person name="Jiao W."/>
            <person name="Li J."/>
            <person name="Xun X."/>
            <person name="Sun Y."/>
            <person name="Guo X."/>
            <person name="Huan P."/>
            <person name="Dong B."/>
            <person name="Zhang L."/>
            <person name="Hu X."/>
            <person name="Sun X."/>
            <person name="Wang J."/>
            <person name="Zhao C."/>
            <person name="Wang Y."/>
            <person name="Wang D."/>
            <person name="Huang X."/>
            <person name="Wang R."/>
            <person name="Lv J."/>
            <person name="Li Y."/>
            <person name="Zhang Z."/>
            <person name="Liu B."/>
            <person name="Lu W."/>
            <person name="Hui Y."/>
            <person name="Liang J."/>
            <person name="Zhou Z."/>
            <person name="Hou R."/>
            <person name="Li X."/>
            <person name="Liu Y."/>
            <person name="Li H."/>
            <person name="Ning X."/>
            <person name="Lin Y."/>
            <person name="Zhao L."/>
            <person name="Xing Q."/>
            <person name="Dou J."/>
            <person name="Li Y."/>
            <person name="Mao J."/>
            <person name="Guo H."/>
            <person name="Dou H."/>
            <person name="Li T."/>
            <person name="Mu C."/>
            <person name="Jiang W."/>
            <person name="Fu Q."/>
            <person name="Fu X."/>
            <person name="Miao Y."/>
            <person name="Liu J."/>
            <person name="Yu Q."/>
            <person name="Li R."/>
            <person name="Liao H."/>
            <person name="Li X."/>
            <person name="Kong Y."/>
            <person name="Jiang Z."/>
            <person name="Chourrout D."/>
            <person name="Li R."/>
            <person name="Bao Z."/>
        </authorList>
    </citation>
    <scope>NUCLEOTIDE SEQUENCE [LARGE SCALE GENOMIC DNA]</scope>
    <source>
        <strain evidence="4 5">PY_sf001</strain>
    </source>
</reference>
<comment type="caution">
    <text evidence="4">The sequence shown here is derived from an EMBL/GenBank/DDBJ whole genome shotgun (WGS) entry which is preliminary data.</text>
</comment>
<dbReference type="Proteomes" id="UP000242188">
    <property type="component" value="Unassembled WGS sequence"/>
</dbReference>
<evidence type="ECO:0000313" key="4">
    <source>
        <dbReference type="EMBL" id="OWF43180.1"/>
    </source>
</evidence>
<dbReference type="SMART" id="SM00406">
    <property type="entry name" value="IGv"/>
    <property type="match status" value="1"/>
</dbReference>
<dbReference type="SUPFAM" id="SSF48726">
    <property type="entry name" value="Immunoglobulin"/>
    <property type="match status" value="2"/>
</dbReference>
<dbReference type="InterPro" id="IPR013783">
    <property type="entry name" value="Ig-like_fold"/>
</dbReference>
<dbReference type="PROSITE" id="PS50835">
    <property type="entry name" value="IG_LIKE"/>
    <property type="match status" value="2"/>
</dbReference>
<evidence type="ECO:0000256" key="1">
    <source>
        <dbReference type="SAM" id="Phobius"/>
    </source>
</evidence>
<gene>
    <name evidence="4" type="ORF">KP79_PYT15181</name>
</gene>
<feature type="domain" description="Ig-like" evidence="3">
    <location>
        <begin position="43"/>
        <end position="136"/>
    </location>
</feature>
<dbReference type="GO" id="GO:0032589">
    <property type="term" value="C:neuron projection membrane"/>
    <property type="evidence" value="ECO:0007669"/>
    <property type="project" value="TreeGrafter"/>
</dbReference>
<dbReference type="SMART" id="SM00408">
    <property type="entry name" value="IGc2"/>
    <property type="match status" value="2"/>
</dbReference>
<dbReference type="InterPro" id="IPR013106">
    <property type="entry name" value="Ig_V-set"/>
</dbReference>
<dbReference type="InterPro" id="IPR003598">
    <property type="entry name" value="Ig_sub2"/>
</dbReference>
<dbReference type="EMBL" id="NEDP02005156">
    <property type="protein sequence ID" value="OWF43180.1"/>
    <property type="molecule type" value="Genomic_DNA"/>
</dbReference>
<evidence type="ECO:0000259" key="3">
    <source>
        <dbReference type="PROSITE" id="PS50835"/>
    </source>
</evidence>
<proteinExistence type="predicted"/>
<dbReference type="InterPro" id="IPR037448">
    <property type="entry name" value="Zig-8"/>
</dbReference>
<keyword evidence="2" id="KW-0732">Signal</keyword>
<dbReference type="PANTHER" id="PTHR23279:SF36">
    <property type="entry name" value="DEFECTIVE PROBOSCIS EXTENSION RESPONSE 9, ISOFORM A"/>
    <property type="match status" value="1"/>
</dbReference>
<protein>
    <submittedName>
        <fullName evidence="4">Lachesin</fullName>
    </submittedName>
</protein>
<dbReference type="GO" id="GO:0050808">
    <property type="term" value="P:synapse organization"/>
    <property type="evidence" value="ECO:0007669"/>
    <property type="project" value="TreeGrafter"/>
</dbReference>
<dbReference type="InterPro" id="IPR036179">
    <property type="entry name" value="Ig-like_dom_sf"/>
</dbReference>